<feature type="transmembrane region" description="Helical" evidence="8">
    <location>
        <begin position="134"/>
        <end position="163"/>
    </location>
</feature>
<dbReference type="FunCoup" id="G7EB69">
    <property type="interactions" value="47"/>
</dbReference>
<reference evidence="11 12" key="2">
    <citation type="journal article" date="2012" name="Open Biol.">
        <title>Characteristics of nucleosomes and linker DNA regions on the genome of the basidiomycete Mixia osmundae revealed by mono- and dinucleosome mapping.</title>
        <authorList>
            <person name="Nishida H."/>
            <person name="Kondo S."/>
            <person name="Matsumoto T."/>
            <person name="Suzuki Y."/>
            <person name="Yoshikawa H."/>
            <person name="Taylor T.D."/>
            <person name="Sugiyama J."/>
        </authorList>
    </citation>
    <scope>NUCLEOTIDE SEQUENCE [LARGE SCALE GENOMIC DNA]</scope>
    <source>
        <strain evidence="12">CBS 9802 / IAM 14324 / JCM 22182 / KY 12970</strain>
    </source>
</reference>
<dbReference type="GO" id="GO:0055075">
    <property type="term" value="P:potassium ion homeostasis"/>
    <property type="evidence" value="ECO:0007669"/>
    <property type="project" value="TreeGrafter"/>
</dbReference>
<dbReference type="STRING" id="764103.G7EB69"/>
<evidence type="ECO:0000313" key="12">
    <source>
        <dbReference type="Proteomes" id="UP000009131"/>
    </source>
</evidence>
<keyword evidence="4 8" id="KW-0812">Transmembrane</keyword>
<feature type="transmembrane region" description="Helical" evidence="8">
    <location>
        <begin position="107"/>
        <end position="128"/>
    </location>
</feature>
<dbReference type="FunFam" id="1.20.1740.10:FF:000013">
    <property type="entry name" value="Solute carrier family 12 member"/>
    <property type="match status" value="1"/>
</dbReference>
<evidence type="ECO:0000256" key="7">
    <source>
        <dbReference type="SAM" id="MobiDB-lite"/>
    </source>
</evidence>
<evidence type="ECO:0000259" key="9">
    <source>
        <dbReference type="Pfam" id="PF00324"/>
    </source>
</evidence>
<name>G7EB69_MIXOS</name>
<dbReference type="GO" id="GO:0015379">
    <property type="term" value="F:potassium:chloride symporter activity"/>
    <property type="evidence" value="ECO:0007669"/>
    <property type="project" value="TreeGrafter"/>
</dbReference>
<dbReference type="GO" id="GO:0005774">
    <property type="term" value="C:vacuolar membrane"/>
    <property type="evidence" value="ECO:0007669"/>
    <property type="project" value="TreeGrafter"/>
</dbReference>
<comment type="similarity">
    <text evidence="2">Belongs to the SLC12A transporter family.</text>
</comment>
<evidence type="ECO:0000256" key="3">
    <source>
        <dbReference type="ARBA" id="ARBA00022448"/>
    </source>
</evidence>
<protein>
    <recommendedName>
        <fullName evidence="13">Amino acid permease/ SLC12A domain-containing protein</fullName>
    </recommendedName>
</protein>
<evidence type="ECO:0008006" key="13">
    <source>
        <dbReference type="Google" id="ProtNLM"/>
    </source>
</evidence>
<evidence type="ECO:0000256" key="4">
    <source>
        <dbReference type="ARBA" id="ARBA00022692"/>
    </source>
</evidence>
<dbReference type="EMBL" id="BABT02000261">
    <property type="protein sequence ID" value="GAB00080.1"/>
    <property type="molecule type" value="Genomic_DNA"/>
</dbReference>
<organism evidence="11 12">
    <name type="scientific">Mixia osmundae (strain CBS 9802 / IAM 14324 / JCM 22182 / KY 12970)</name>
    <dbReference type="NCBI Taxonomy" id="764103"/>
    <lineage>
        <taxon>Eukaryota</taxon>
        <taxon>Fungi</taxon>
        <taxon>Dikarya</taxon>
        <taxon>Basidiomycota</taxon>
        <taxon>Pucciniomycotina</taxon>
        <taxon>Mixiomycetes</taxon>
        <taxon>Mixiales</taxon>
        <taxon>Mixiaceae</taxon>
        <taxon>Mixia</taxon>
    </lineage>
</organism>
<feature type="transmembrane region" description="Helical" evidence="8">
    <location>
        <begin position="354"/>
        <end position="375"/>
    </location>
</feature>
<dbReference type="GO" id="GO:0055064">
    <property type="term" value="P:chloride ion homeostasis"/>
    <property type="evidence" value="ECO:0007669"/>
    <property type="project" value="TreeGrafter"/>
</dbReference>
<feature type="transmembrane region" description="Helical" evidence="8">
    <location>
        <begin position="502"/>
        <end position="521"/>
    </location>
</feature>
<dbReference type="InParanoid" id="G7EB69"/>
<keyword evidence="3" id="KW-0813">Transport</keyword>
<evidence type="ECO:0000256" key="2">
    <source>
        <dbReference type="ARBA" id="ARBA00010593"/>
    </source>
</evidence>
<feature type="transmembrane region" description="Helical" evidence="8">
    <location>
        <begin position="395"/>
        <end position="420"/>
    </location>
</feature>
<dbReference type="HOGENOM" id="CLU_001883_4_0_1"/>
<keyword evidence="12" id="KW-1185">Reference proteome</keyword>
<dbReference type="PANTHER" id="PTHR11827:SF72">
    <property type="entry name" value="GH08340P"/>
    <property type="match status" value="1"/>
</dbReference>
<dbReference type="OrthoDB" id="2020542at2759"/>
<accession>G7EB69</accession>
<dbReference type="PANTHER" id="PTHR11827">
    <property type="entry name" value="SOLUTE CARRIER FAMILY 12, CATION COTRANSPORTERS"/>
    <property type="match status" value="1"/>
</dbReference>
<keyword evidence="6 8" id="KW-0472">Membrane</keyword>
<comment type="caution">
    <text evidence="11">The sequence shown here is derived from an EMBL/GenBank/DDBJ whole genome shotgun (WGS) entry which is preliminary data.</text>
</comment>
<evidence type="ECO:0000256" key="1">
    <source>
        <dbReference type="ARBA" id="ARBA00004141"/>
    </source>
</evidence>
<feature type="transmembrane region" description="Helical" evidence="8">
    <location>
        <begin position="318"/>
        <end position="342"/>
    </location>
</feature>
<feature type="domain" description="Amino acid permease/ SLC12A" evidence="9">
    <location>
        <begin position="107"/>
        <end position="587"/>
    </location>
</feature>
<evidence type="ECO:0000256" key="8">
    <source>
        <dbReference type="SAM" id="Phobius"/>
    </source>
</evidence>
<proteinExistence type="inferred from homology"/>
<feature type="transmembrane region" description="Helical" evidence="8">
    <location>
        <begin position="227"/>
        <end position="245"/>
    </location>
</feature>
<dbReference type="Proteomes" id="UP000009131">
    <property type="component" value="Unassembled WGS sequence"/>
</dbReference>
<feature type="transmembrane region" description="Helical" evidence="8">
    <location>
        <begin position="184"/>
        <end position="207"/>
    </location>
</feature>
<dbReference type="GO" id="GO:0034486">
    <property type="term" value="P:vacuolar transmembrane transport"/>
    <property type="evidence" value="ECO:0007669"/>
    <property type="project" value="TreeGrafter"/>
</dbReference>
<feature type="compositionally biased region" description="Low complexity" evidence="7">
    <location>
        <begin position="30"/>
        <end position="53"/>
    </location>
</feature>
<feature type="transmembrane region" description="Helical" evidence="8">
    <location>
        <begin position="257"/>
        <end position="275"/>
    </location>
</feature>
<feature type="region of interest" description="Disordered" evidence="7">
    <location>
        <begin position="30"/>
        <end position="97"/>
    </location>
</feature>
<sequence>MSGRFVARASPALDSLEQQLSRRAHYADLAAARPASVAQSSRSSSRARTRANSPEPDDGSPKSARTPRSSGFDRSVTNQEEQWRTKDARPPQTDAEPEHRLGTFAGVYMPVCLNVVGLILFLRFGFILGQAGLVGVLILLLIALAIDALTTMSVSAIASAGNVRSGGPYYLASRSLGVEAGGSMGLVFYFAQVFNIGLNVLGFVEALTDTFGVSKEATTSVLPEGPWWQFLYGSVLLFCCTALCLIGSSAFNRAQSLVACAMLLSIISIPISAVLKRPFVDPIRHTVFTGFSLDTFRENLLWRFTRSSAGQSHSKETWMSVFAVLFPACNGILAGTSMSGSLRKPSKSIPKGTVWGLVTSFGVYVVVMMLLAATVSRESLNHDLAILQDVNVLPGLIVLGVLCSTFFSALLGITACAKILQAISRDDLLPALAPFSQGTEQHDEPLFAIIATYVLAQAVLLIDNVNYLASFVTSATLLAFGIINLACFVLKATGCTNFRPAWRFFSTQTALAGAVLSFGGMFFTDPLIAALSIIVMIALVMLLHLQAPPKPWGDFTQGLLYHQVRKYLLRLSARDKLSVKFWRPQILLLTDNPRHAWQVITFCNALKKGGLFVLGHVLLGDFCNAIEELKRQKLAWLRLVNVSGIKAFVDMTVAVDERIGAQNLMLSAGIGGMRPNIVIVGFPERAAWRRKARQRQDVDVRSHSSAASDITVRPADDDSHIDVLGSLPTDANRAETPISATNYVGILEDVIALECALGIAYNFPSLDAPTKSEKISHGERRYIDLWPLLSGSDGFETYTMVLQLGLTLSMVDEWQRHRLRVTVFVEYAEEVADERNKIQALLDSLRIRAELRVLFLRTGRLSSYETLVNGRDGMNTDVESALAGDKWWEAYRTLRQRTADLPDLKEGAPIESVSKSQETRTHEWNKLVSTLSSSIGQSKLRITAPGPIVVRDVESETSIFSGEELSTEQALRATIAQRIDPSRKRHSMSALPDEPARKPLLTSSFRRYGTQQVTSSSPSRLPQPSARSPMRQTTRQPSGLSRMMRSPSGNERVMPDSQMTAEPESASSFSLAVPSLGFNDLPMRAQFVILNELLRQNSDESTSIIFTSLPPPEQNASATYEHAAQYVEHLDTFFRGLPPVLALSSSEQTMTMTL</sequence>
<reference evidence="11 12" key="1">
    <citation type="journal article" date="2011" name="J. Gen. Appl. Microbiol.">
        <title>Draft genome sequencing of the enigmatic basidiomycete Mixia osmundae.</title>
        <authorList>
            <person name="Nishida H."/>
            <person name="Nagatsuka Y."/>
            <person name="Sugiyama J."/>
        </authorList>
    </citation>
    <scope>NUCLEOTIDE SEQUENCE [LARGE SCALE GENOMIC DNA]</scope>
    <source>
        <strain evidence="12">CBS 9802 / IAM 14324 / JCM 22182 / KY 12970</strain>
    </source>
</reference>
<evidence type="ECO:0000256" key="5">
    <source>
        <dbReference type="ARBA" id="ARBA00022989"/>
    </source>
</evidence>
<dbReference type="InterPro" id="IPR004842">
    <property type="entry name" value="SLC12A_fam"/>
</dbReference>
<dbReference type="Gene3D" id="1.20.1740.10">
    <property type="entry name" value="Amino acid/polyamine transporter I"/>
    <property type="match status" value="1"/>
</dbReference>
<evidence type="ECO:0000256" key="6">
    <source>
        <dbReference type="ARBA" id="ARBA00023136"/>
    </source>
</evidence>
<dbReference type="AlphaFoldDB" id="G7EB69"/>
<evidence type="ECO:0000313" key="11">
    <source>
        <dbReference type="EMBL" id="GAB00080.1"/>
    </source>
</evidence>
<feature type="region of interest" description="Disordered" evidence="7">
    <location>
        <begin position="977"/>
        <end position="1057"/>
    </location>
</feature>
<dbReference type="Pfam" id="PF03522">
    <property type="entry name" value="SLC12"/>
    <property type="match status" value="1"/>
</dbReference>
<feature type="compositionally biased region" description="Polar residues" evidence="7">
    <location>
        <begin position="1001"/>
        <end position="1039"/>
    </location>
</feature>
<dbReference type="InterPro" id="IPR004841">
    <property type="entry name" value="AA-permease/SLC12A_dom"/>
</dbReference>
<evidence type="ECO:0000259" key="10">
    <source>
        <dbReference type="Pfam" id="PF03522"/>
    </source>
</evidence>
<dbReference type="GO" id="GO:0006884">
    <property type="term" value="P:cell volume homeostasis"/>
    <property type="evidence" value="ECO:0007669"/>
    <property type="project" value="TreeGrafter"/>
</dbReference>
<comment type="subcellular location">
    <subcellularLocation>
        <location evidence="1">Membrane</location>
        <topology evidence="1">Multi-pass membrane protein</topology>
    </subcellularLocation>
</comment>
<feature type="domain" description="SLC12A transporter C-terminal" evidence="10">
    <location>
        <begin position="600"/>
        <end position="693"/>
    </location>
</feature>
<feature type="transmembrane region" description="Helical" evidence="8">
    <location>
        <begin position="445"/>
        <end position="462"/>
    </location>
</feature>
<keyword evidence="5 8" id="KW-1133">Transmembrane helix</keyword>
<dbReference type="InterPro" id="IPR018491">
    <property type="entry name" value="SLC12_C"/>
</dbReference>
<dbReference type="eggNOG" id="KOG1288">
    <property type="taxonomic scope" value="Eukaryota"/>
</dbReference>
<feature type="transmembrane region" description="Helical" evidence="8">
    <location>
        <begin position="468"/>
        <end position="490"/>
    </location>
</feature>
<dbReference type="Pfam" id="PF00324">
    <property type="entry name" value="AA_permease"/>
    <property type="match status" value="1"/>
</dbReference>
<gene>
    <name evidence="11" type="primary">Mo06782</name>
    <name evidence="11" type="ORF">E5Q_06782</name>
</gene>